<reference evidence="3" key="1">
    <citation type="journal article" date="2019" name="Int. J. Syst. Evol. Microbiol.">
        <title>The Global Catalogue of Microorganisms (GCM) 10K type strain sequencing project: providing services to taxonomists for standard genome sequencing and annotation.</title>
        <authorList>
            <consortium name="The Broad Institute Genomics Platform"/>
            <consortium name="The Broad Institute Genome Sequencing Center for Infectious Disease"/>
            <person name="Wu L."/>
            <person name="Ma J."/>
        </authorList>
    </citation>
    <scope>NUCLEOTIDE SEQUENCE [LARGE SCALE GENOMIC DNA]</scope>
    <source>
        <strain evidence="3">CGMCC 4.7645</strain>
    </source>
</reference>
<dbReference type="Pfam" id="PF20060">
    <property type="entry name" value="DUF6459"/>
    <property type="match status" value="1"/>
</dbReference>
<organism evidence="2 3">
    <name type="scientific">Amycolatopsis pigmentata</name>
    <dbReference type="NCBI Taxonomy" id="450801"/>
    <lineage>
        <taxon>Bacteria</taxon>
        <taxon>Bacillati</taxon>
        <taxon>Actinomycetota</taxon>
        <taxon>Actinomycetes</taxon>
        <taxon>Pseudonocardiales</taxon>
        <taxon>Pseudonocardiaceae</taxon>
        <taxon>Amycolatopsis</taxon>
    </lineage>
</organism>
<name>A0ABW5FYB8_9PSEU</name>
<sequence length="147" mass="16335">MPDSALDRLHQYEPRQGRPGGAGPLTLDLPPQPGKPASEQGGPPLELRQVRSVLNLILEIRAGYRPPARLRVLVHPRLYRLLCDEPQATNMRFTLKTVHACRVAPQAVEACGTAHRQGRAYAVVARFERAPQGWRCVFFDLIRPGTG</sequence>
<gene>
    <name evidence="2" type="ORF">ACFSXZ_23205</name>
</gene>
<comment type="caution">
    <text evidence="2">The sequence shown here is derived from an EMBL/GenBank/DDBJ whole genome shotgun (WGS) entry which is preliminary data.</text>
</comment>
<evidence type="ECO:0000256" key="1">
    <source>
        <dbReference type="SAM" id="MobiDB-lite"/>
    </source>
</evidence>
<accession>A0ABW5FYB8</accession>
<feature type="compositionally biased region" description="Basic and acidic residues" evidence="1">
    <location>
        <begin position="1"/>
        <end position="16"/>
    </location>
</feature>
<evidence type="ECO:0000313" key="3">
    <source>
        <dbReference type="Proteomes" id="UP001597417"/>
    </source>
</evidence>
<evidence type="ECO:0000313" key="2">
    <source>
        <dbReference type="EMBL" id="MFD2419245.1"/>
    </source>
</evidence>
<dbReference type="EMBL" id="JBHUKR010000011">
    <property type="protein sequence ID" value="MFD2419245.1"/>
    <property type="molecule type" value="Genomic_DNA"/>
</dbReference>
<keyword evidence="3" id="KW-1185">Reference proteome</keyword>
<dbReference type="RefSeq" id="WP_378267247.1">
    <property type="nucleotide sequence ID" value="NZ_JBHUKR010000011.1"/>
</dbReference>
<dbReference type="Proteomes" id="UP001597417">
    <property type="component" value="Unassembled WGS sequence"/>
</dbReference>
<proteinExistence type="predicted"/>
<protein>
    <submittedName>
        <fullName evidence="2">Rv3235 family protein</fullName>
    </submittedName>
</protein>
<feature type="region of interest" description="Disordered" evidence="1">
    <location>
        <begin position="1"/>
        <end position="45"/>
    </location>
</feature>
<dbReference type="InterPro" id="IPR045596">
    <property type="entry name" value="DUF6459"/>
</dbReference>